<keyword evidence="3" id="KW-0413">Isomerase</keyword>
<dbReference type="PANTHER" id="PTHR22573">
    <property type="entry name" value="PHOSPHOHEXOMUTASE FAMILY MEMBER"/>
    <property type="match status" value="1"/>
</dbReference>
<evidence type="ECO:0000259" key="4">
    <source>
        <dbReference type="Pfam" id="PF02880"/>
    </source>
</evidence>
<dbReference type="GO" id="GO:0004614">
    <property type="term" value="F:phosphoglucomutase activity"/>
    <property type="evidence" value="ECO:0007669"/>
    <property type="project" value="InterPro"/>
</dbReference>
<accession>A0A0A9YD69</accession>
<sequence>MVSFIVPTISYGDLAVNTRMFVLSSSNNVTVSVVDMVSKYTELLKSIFDFNEINELLSGAKYFRPFGILIDCNGGAGGAYAKRIFEVELGAGSSVVNHQPSNHPEALHPSKVGSLHIESEMKSTTKIDFGATLDTDGSRVILYGQRGFHIPAGETIAIITSHYPMIPYFQTNSFKGVSRTYFTTSSVDDVIQEGPLKLKKAPGSWLHFNSLMKNECVLICEDENYGVGSKHVGCSDGIWTILAWLTMVIHLYQPVTNILTDHWTEYGRCFLTVYEFHHIGSEIMSNFMRNLKFKIFPTEGFVGTTYTFDHKSYTVIEAGSMIFQGHVGPEVGFEDGTLRIRVEPKGLILFTTVSVNGEGTIRIIAEVQTKEIPHNSNKLRVTLPLLKLAMAVSKIECITKKTYPDLVY</sequence>
<name>A0A0A9YD69_LYGHE</name>
<feature type="domain" description="Alpha-D-phosphohexomutase alpha/beta/alpha" evidence="4">
    <location>
        <begin position="171"/>
        <end position="266"/>
    </location>
</feature>
<dbReference type="EMBL" id="GBHO01012572">
    <property type="protein sequence ID" value="JAG31032.1"/>
    <property type="molecule type" value="Transcribed_RNA"/>
</dbReference>
<dbReference type="GO" id="GO:0005975">
    <property type="term" value="P:carbohydrate metabolic process"/>
    <property type="evidence" value="ECO:0007669"/>
    <property type="project" value="InterPro"/>
</dbReference>
<evidence type="ECO:0000256" key="2">
    <source>
        <dbReference type="ARBA" id="ARBA00022842"/>
    </source>
</evidence>
<dbReference type="EMBL" id="GBRD01015958">
    <property type="protein sequence ID" value="JAG49868.1"/>
    <property type="molecule type" value="Transcribed_RNA"/>
</dbReference>
<dbReference type="Gene3D" id="3.40.120.10">
    <property type="entry name" value="Alpha-D-Glucose-1,6-Bisphosphate, subunit A, domain 3"/>
    <property type="match status" value="2"/>
</dbReference>
<dbReference type="GO" id="GO:0005829">
    <property type="term" value="C:cytosol"/>
    <property type="evidence" value="ECO:0007669"/>
    <property type="project" value="TreeGrafter"/>
</dbReference>
<evidence type="ECO:0000313" key="6">
    <source>
        <dbReference type="EMBL" id="JAG49868.1"/>
    </source>
</evidence>
<dbReference type="GO" id="GO:0046872">
    <property type="term" value="F:metal ion binding"/>
    <property type="evidence" value="ECO:0007669"/>
    <property type="project" value="UniProtKB-KW"/>
</dbReference>
<gene>
    <name evidence="5" type="primary">PGM1_2</name>
    <name evidence="5" type="ORF">CM83_35837</name>
</gene>
<evidence type="ECO:0000256" key="3">
    <source>
        <dbReference type="ARBA" id="ARBA00023235"/>
    </source>
</evidence>
<evidence type="ECO:0000256" key="1">
    <source>
        <dbReference type="ARBA" id="ARBA00022723"/>
    </source>
</evidence>
<dbReference type="InterPro" id="IPR005846">
    <property type="entry name" value="A-D-PHexomutase_a/b/a-III"/>
</dbReference>
<keyword evidence="1" id="KW-0479">Metal-binding</keyword>
<dbReference type="PANTHER" id="PTHR22573:SF2">
    <property type="entry name" value="PHOSPHOGLUCOMUTASE"/>
    <property type="match status" value="1"/>
</dbReference>
<dbReference type="SUPFAM" id="SSF53738">
    <property type="entry name" value="Phosphoglucomutase, first 3 domains"/>
    <property type="match status" value="2"/>
</dbReference>
<reference evidence="5" key="2">
    <citation type="submission" date="2014-07" db="EMBL/GenBank/DDBJ databases">
        <authorList>
            <person name="Hull J."/>
        </authorList>
    </citation>
    <scope>NUCLEOTIDE SEQUENCE</scope>
</reference>
<keyword evidence="2" id="KW-0460">Magnesium</keyword>
<evidence type="ECO:0000313" key="5">
    <source>
        <dbReference type="EMBL" id="JAG31032.1"/>
    </source>
</evidence>
<reference evidence="6" key="3">
    <citation type="submission" date="2014-09" db="EMBL/GenBank/DDBJ databases">
        <authorList>
            <person name="Magalhaes I.L.F."/>
            <person name="Oliveira U."/>
            <person name="Santos F.R."/>
            <person name="Vidigal T.H.D.A."/>
            <person name="Brescovit A.D."/>
            <person name="Santos A.J."/>
        </authorList>
    </citation>
    <scope>NUCLEOTIDE SEQUENCE</scope>
</reference>
<organism evidence="5">
    <name type="scientific">Lygus hesperus</name>
    <name type="common">Western plant bug</name>
    <dbReference type="NCBI Taxonomy" id="30085"/>
    <lineage>
        <taxon>Eukaryota</taxon>
        <taxon>Metazoa</taxon>
        <taxon>Ecdysozoa</taxon>
        <taxon>Arthropoda</taxon>
        <taxon>Hexapoda</taxon>
        <taxon>Insecta</taxon>
        <taxon>Pterygota</taxon>
        <taxon>Neoptera</taxon>
        <taxon>Paraneoptera</taxon>
        <taxon>Hemiptera</taxon>
        <taxon>Heteroptera</taxon>
        <taxon>Panheteroptera</taxon>
        <taxon>Cimicomorpha</taxon>
        <taxon>Miridae</taxon>
        <taxon>Mirini</taxon>
        <taxon>Lygus</taxon>
    </lineage>
</organism>
<dbReference type="InterPro" id="IPR045244">
    <property type="entry name" value="PGM"/>
</dbReference>
<dbReference type="InterPro" id="IPR016055">
    <property type="entry name" value="A-D-PHexomutase_a/b/a-I/II/III"/>
</dbReference>
<proteinExistence type="predicted"/>
<protein>
    <submittedName>
        <fullName evidence="5">Phosphoglucomutase-1</fullName>
    </submittedName>
</protein>
<dbReference type="AlphaFoldDB" id="A0A0A9YD69"/>
<dbReference type="Gene3D" id="3.30.310.50">
    <property type="entry name" value="Alpha-D-phosphohexomutase, C-terminal domain"/>
    <property type="match status" value="1"/>
</dbReference>
<dbReference type="Pfam" id="PF02880">
    <property type="entry name" value="PGM_PMM_III"/>
    <property type="match status" value="1"/>
</dbReference>
<reference evidence="5" key="1">
    <citation type="journal article" date="2014" name="PLoS ONE">
        <title>Transcriptome-Based Identification of ABC Transporters in the Western Tarnished Plant Bug Lygus hesperus.</title>
        <authorList>
            <person name="Hull J.J."/>
            <person name="Chaney K."/>
            <person name="Geib S.M."/>
            <person name="Fabrick J.A."/>
            <person name="Brent C.S."/>
            <person name="Walsh D."/>
            <person name="Lavine L.C."/>
        </authorList>
    </citation>
    <scope>NUCLEOTIDE SEQUENCE</scope>
</reference>